<dbReference type="AlphaFoldDB" id="A0A6J4LQZ4"/>
<reference evidence="1" key="1">
    <citation type="submission" date="2020-02" db="EMBL/GenBank/DDBJ databases">
        <authorList>
            <person name="Meier V. D."/>
        </authorList>
    </citation>
    <scope>NUCLEOTIDE SEQUENCE</scope>
    <source>
        <strain evidence="1">AVDCRST_MAG90</strain>
    </source>
</reference>
<dbReference type="EMBL" id="CADCUC010000376">
    <property type="protein sequence ID" value="CAA9339849.1"/>
    <property type="molecule type" value="Genomic_DNA"/>
</dbReference>
<sequence length="72" mass="7914">MTTLSLENFVAKTAAGKRIGFADVQRLQRDILPHGIGSRAEVEQLAGLDRRVGQADPAWSAWLVTHLVEFVV</sequence>
<protein>
    <submittedName>
        <fullName evidence="1">Uncharacterized protein</fullName>
    </submittedName>
</protein>
<organism evidence="1">
    <name type="scientific">uncultured Microvirga sp</name>
    <dbReference type="NCBI Taxonomy" id="412392"/>
    <lineage>
        <taxon>Bacteria</taxon>
        <taxon>Pseudomonadati</taxon>
        <taxon>Pseudomonadota</taxon>
        <taxon>Alphaproteobacteria</taxon>
        <taxon>Hyphomicrobiales</taxon>
        <taxon>Methylobacteriaceae</taxon>
        <taxon>Microvirga</taxon>
        <taxon>environmental samples</taxon>
    </lineage>
</organism>
<proteinExistence type="predicted"/>
<name>A0A6J4LQZ4_9HYPH</name>
<accession>A0A6J4LQZ4</accession>
<feature type="non-terminal residue" evidence="1">
    <location>
        <position position="72"/>
    </location>
</feature>
<gene>
    <name evidence="1" type="ORF">AVDCRST_MAG90-1891</name>
</gene>
<evidence type="ECO:0000313" key="1">
    <source>
        <dbReference type="EMBL" id="CAA9339849.1"/>
    </source>
</evidence>